<dbReference type="Proteomes" id="UP001330016">
    <property type="component" value="Unassembled WGS sequence"/>
</dbReference>
<evidence type="ECO:0000313" key="3">
    <source>
        <dbReference type="EMBL" id="MEE6716452.1"/>
    </source>
</evidence>
<organism evidence="3 4">
    <name type="scientific">Schleiferilactobacillus harbinensis</name>
    <dbReference type="NCBI Taxonomy" id="304207"/>
    <lineage>
        <taxon>Bacteria</taxon>
        <taxon>Bacillati</taxon>
        <taxon>Bacillota</taxon>
        <taxon>Bacilli</taxon>
        <taxon>Lactobacillales</taxon>
        <taxon>Lactobacillaceae</taxon>
        <taxon>Schleiferilactobacillus</taxon>
    </lineage>
</organism>
<name>A0ABU7T1J3_9LACO</name>
<evidence type="ECO:0000313" key="4">
    <source>
        <dbReference type="Proteomes" id="UP001330016"/>
    </source>
</evidence>
<comment type="caution">
    <text evidence="3">The sequence shown here is derived from an EMBL/GenBank/DDBJ whole genome shotgun (WGS) entry which is preliminary data.</text>
</comment>
<keyword evidence="4" id="KW-1185">Reference proteome</keyword>
<evidence type="ECO:0000256" key="1">
    <source>
        <dbReference type="SAM" id="MobiDB-lite"/>
    </source>
</evidence>
<reference evidence="3 4" key="1">
    <citation type="submission" date="2023-02" db="EMBL/GenBank/DDBJ databases">
        <title>The predominant lactic acid bacteria and yeasts involved in the spontaneous fermentation of millet during the production of the traditional porridge Hausa koko in Ghana.</title>
        <authorList>
            <person name="Atter A."/>
            <person name="Diaz M."/>
        </authorList>
    </citation>
    <scope>NUCLEOTIDE SEQUENCE [LARGE SCALE GENOMIC DNA]</scope>
    <source>
        <strain evidence="3 4">FI11640</strain>
    </source>
</reference>
<keyword evidence="2" id="KW-0732">Signal</keyword>
<protein>
    <submittedName>
        <fullName evidence="3">SLAP domain-containing protein</fullName>
    </submittedName>
</protein>
<feature type="compositionally biased region" description="Gly residues" evidence="1">
    <location>
        <begin position="285"/>
        <end position="298"/>
    </location>
</feature>
<sequence length="477" mass="50843">MKKSGRYLLMTALTLGMLSIGTVSVATHVATPVMAAWNYPVAVVKGQATPLYNSDGGNLRQERSPPAKSAWRVFGQATYQGKTYYKVSNTGWVAADAVNRSGSGSIPTVKPVANVNNATILMTGDPSGSLSNSGRTLAKGSRWQVLGARKDGNGAVWYNVGGWIKASDTRLDGIVAIDGSTAKPTQPTDKTAVATMTVTAKPYGMTADKHTYQTGSILNKGSRWKVLVVTKDPKGVQWYLIGNNVWINSNQASIVNADQAKQENYAWPIDPSTGGGSTGGTTTPGTGGTANPGTGGGTTAPTDPPLSQKVDPNKYSDAEYRRLVDRQIASLNLPATYSAFMGMVNGERTQKGLAPFVTDTRITQLAQKLAYMDAEGLPGATLSQVKQMARDPGFTNVRNVSWDIGGFSGQYTKYNWGDPNSVAQFMYWVTFDRWLTKPGSAFANYKYGAGAISWNEAGGALRKNDQASVRIVSVDAD</sequence>
<dbReference type="EMBL" id="JAQSGK010000035">
    <property type="protein sequence ID" value="MEE6716452.1"/>
    <property type="molecule type" value="Genomic_DNA"/>
</dbReference>
<gene>
    <name evidence="3" type="ORF">PS435_11335</name>
</gene>
<proteinExistence type="predicted"/>
<feature type="signal peptide" evidence="2">
    <location>
        <begin position="1"/>
        <end position="35"/>
    </location>
</feature>
<accession>A0ABU7T1J3</accession>
<feature type="chain" id="PRO_5045373210" evidence="2">
    <location>
        <begin position="36"/>
        <end position="477"/>
    </location>
</feature>
<dbReference type="RefSeq" id="WP_331244112.1">
    <property type="nucleotide sequence ID" value="NZ_JAQSGJ010000035.1"/>
</dbReference>
<feature type="region of interest" description="Disordered" evidence="1">
    <location>
        <begin position="266"/>
        <end position="312"/>
    </location>
</feature>
<evidence type="ECO:0000256" key="2">
    <source>
        <dbReference type="SAM" id="SignalP"/>
    </source>
</evidence>